<feature type="domain" description="ABC-type glycine betaine transport system substrate-binding" evidence="3">
    <location>
        <begin position="40"/>
        <end position="301"/>
    </location>
</feature>
<evidence type="ECO:0000259" key="3">
    <source>
        <dbReference type="Pfam" id="PF04069"/>
    </source>
</evidence>
<dbReference type="Proteomes" id="UP000547528">
    <property type="component" value="Unassembled WGS sequence"/>
</dbReference>
<evidence type="ECO:0000313" key="5">
    <source>
        <dbReference type="Proteomes" id="UP000547528"/>
    </source>
</evidence>
<keyword evidence="5" id="KW-1185">Reference proteome</keyword>
<dbReference type="GO" id="GO:0022857">
    <property type="term" value="F:transmembrane transporter activity"/>
    <property type="evidence" value="ECO:0007669"/>
    <property type="project" value="InterPro"/>
</dbReference>
<evidence type="ECO:0000256" key="2">
    <source>
        <dbReference type="SAM" id="SignalP"/>
    </source>
</evidence>
<proteinExistence type="predicted"/>
<dbReference type="GO" id="GO:0043190">
    <property type="term" value="C:ATP-binding cassette (ABC) transporter complex"/>
    <property type="evidence" value="ECO:0007669"/>
    <property type="project" value="InterPro"/>
</dbReference>
<dbReference type="Pfam" id="PF04069">
    <property type="entry name" value="OpuAC"/>
    <property type="match status" value="1"/>
</dbReference>
<dbReference type="SUPFAM" id="SSF53850">
    <property type="entry name" value="Periplasmic binding protein-like II"/>
    <property type="match status" value="1"/>
</dbReference>
<dbReference type="Gene3D" id="3.40.190.120">
    <property type="entry name" value="Osmoprotection protein (prox), domain 2"/>
    <property type="match status" value="1"/>
</dbReference>
<evidence type="ECO:0000313" key="4">
    <source>
        <dbReference type="EMBL" id="MBB3667200.1"/>
    </source>
</evidence>
<reference evidence="4 5" key="1">
    <citation type="submission" date="2020-08" db="EMBL/GenBank/DDBJ databases">
        <title>Sequencing the genomes of 1000 actinobacteria strains.</title>
        <authorList>
            <person name="Klenk H.-P."/>
        </authorList>
    </citation>
    <scope>NUCLEOTIDE SEQUENCE [LARGE SCALE GENOMIC DNA]</scope>
    <source>
        <strain evidence="4 5">DSM 28238</strain>
    </source>
</reference>
<feature type="chain" id="PRO_5039147732" evidence="2">
    <location>
        <begin position="22"/>
        <end position="305"/>
    </location>
</feature>
<evidence type="ECO:0000256" key="1">
    <source>
        <dbReference type="SAM" id="MobiDB-lite"/>
    </source>
</evidence>
<feature type="signal peptide" evidence="2">
    <location>
        <begin position="1"/>
        <end position="21"/>
    </location>
</feature>
<dbReference type="EMBL" id="JACIBT010000001">
    <property type="protein sequence ID" value="MBB3667200.1"/>
    <property type="molecule type" value="Genomic_DNA"/>
</dbReference>
<dbReference type="RefSeq" id="WP_183357549.1">
    <property type="nucleotide sequence ID" value="NZ_BAABKR010000001.1"/>
</dbReference>
<feature type="region of interest" description="Disordered" evidence="1">
    <location>
        <begin position="24"/>
        <end position="44"/>
    </location>
</feature>
<accession>A0A7W5TPC4</accession>
<dbReference type="PROSITE" id="PS51257">
    <property type="entry name" value="PROKAR_LIPOPROTEIN"/>
    <property type="match status" value="1"/>
</dbReference>
<organism evidence="4 5">
    <name type="scientific">Garicola koreensis</name>
    <dbReference type="NCBI Taxonomy" id="1262554"/>
    <lineage>
        <taxon>Bacteria</taxon>
        <taxon>Bacillati</taxon>
        <taxon>Actinomycetota</taxon>
        <taxon>Actinomycetes</taxon>
        <taxon>Micrococcales</taxon>
        <taxon>Micrococcaceae</taxon>
        <taxon>Garicola</taxon>
    </lineage>
</organism>
<dbReference type="Gene3D" id="3.40.190.10">
    <property type="entry name" value="Periplasmic binding protein-like II"/>
    <property type="match status" value="1"/>
</dbReference>
<dbReference type="InterPro" id="IPR007210">
    <property type="entry name" value="ABC_Gly_betaine_transp_sub-bd"/>
</dbReference>
<comment type="caution">
    <text evidence="4">The sequence shown here is derived from an EMBL/GenBank/DDBJ whole genome shotgun (WGS) entry which is preliminary data.</text>
</comment>
<dbReference type="CDD" id="cd13606">
    <property type="entry name" value="PBP2_ProX_like"/>
    <property type="match status" value="1"/>
</dbReference>
<feature type="compositionally biased region" description="Acidic residues" evidence="1">
    <location>
        <begin position="24"/>
        <end position="34"/>
    </location>
</feature>
<dbReference type="AlphaFoldDB" id="A0A7W5TPC4"/>
<sequence>MSIKRLATVSAAALLVLSACSDPDDAGQESDDAAQESAGTIGIGSADFPESQIIAEIYAHALEAEDFQVERNFQIGAREVYMPALENAEIDLMPEYTGNLLSYLDPETTATSAEDIEAEIPQALPEGLEVLDTAEAQNKDSLNVTEEFAAQNDLESIGDLAELEQLSLAANPEFAERAYGIPGMEEVYGITDVDFTPISDGGGPATLQALLDGTVDVADIYTTTPSIEENDLVTLEDPEDMIAAQHVVPVVRAEAMDEQARSILNEVSAALTTEALTQMNARNSGDEVEEPATIAQDWLEENDLG</sequence>
<protein>
    <submittedName>
        <fullName evidence="4">Osmoprotectant transport system substrate-binding protein</fullName>
    </submittedName>
</protein>
<keyword evidence="2" id="KW-0732">Signal</keyword>
<gene>
    <name evidence="4" type="ORF">FHX47_000793</name>
</gene>
<name>A0A7W5TPC4_9MICC</name>